<evidence type="ECO:0000313" key="3">
    <source>
        <dbReference type="Proteomes" id="UP000485058"/>
    </source>
</evidence>
<accession>A0A699YMI5</accession>
<keyword evidence="2" id="KW-0418">Kinase</keyword>
<dbReference type="SUPFAM" id="SSF56112">
    <property type="entry name" value="Protein kinase-like (PK-like)"/>
    <property type="match status" value="1"/>
</dbReference>
<dbReference type="GO" id="GO:0005524">
    <property type="term" value="F:ATP binding"/>
    <property type="evidence" value="ECO:0007669"/>
    <property type="project" value="UniProtKB-UniRule"/>
</dbReference>
<gene>
    <name evidence="2" type="ORF">HaLaN_06699</name>
</gene>
<organism evidence="2 3">
    <name type="scientific">Haematococcus lacustris</name>
    <name type="common">Green alga</name>
    <name type="synonym">Haematococcus pluvialis</name>
    <dbReference type="NCBI Taxonomy" id="44745"/>
    <lineage>
        <taxon>Eukaryota</taxon>
        <taxon>Viridiplantae</taxon>
        <taxon>Chlorophyta</taxon>
        <taxon>core chlorophytes</taxon>
        <taxon>Chlorophyceae</taxon>
        <taxon>CS clade</taxon>
        <taxon>Chlamydomonadales</taxon>
        <taxon>Haematococcaceae</taxon>
        <taxon>Haematococcus</taxon>
    </lineage>
</organism>
<dbReference type="InterPro" id="IPR011009">
    <property type="entry name" value="Kinase-like_dom_sf"/>
</dbReference>
<keyword evidence="1" id="KW-0547">Nucleotide-binding</keyword>
<evidence type="ECO:0000313" key="2">
    <source>
        <dbReference type="EMBL" id="GFH11230.1"/>
    </source>
</evidence>
<comment type="caution">
    <text evidence="2">The sequence shown here is derived from an EMBL/GenBank/DDBJ whole genome shotgun (WGS) entry which is preliminary data.</text>
</comment>
<reference evidence="2 3" key="1">
    <citation type="submission" date="2020-02" db="EMBL/GenBank/DDBJ databases">
        <title>Draft genome sequence of Haematococcus lacustris strain NIES-144.</title>
        <authorList>
            <person name="Morimoto D."/>
            <person name="Nakagawa S."/>
            <person name="Yoshida T."/>
            <person name="Sawayama S."/>
        </authorList>
    </citation>
    <scope>NUCLEOTIDE SEQUENCE [LARGE SCALE GENOMIC DNA]</scope>
    <source>
        <strain evidence="2 3">NIES-144</strain>
    </source>
</reference>
<keyword evidence="1" id="KW-0067">ATP-binding</keyword>
<sequence>MRRLLDKLGQADKDALSLVGKQVQIQGYVVRCEAAIGEGGYASIYRCRDERTGNIYALKHIRLGVDGMGAGGGGSDSIAEIQQE</sequence>
<dbReference type="Gene3D" id="3.30.200.20">
    <property type="entry name" value="Phosphorylase Kinase, domain 1"/>
    <property type="match status" value="1"/>
</dbReference>
<keyword evidence="3" id="KW-1185">Reference proteome</keyword>
<dbReference type="InterPro" id="IPR017441">
    <property type="entry name" value="Protein_kinase_ATP_BS"/>
</dbReference>
<dbReference type="Proteomes" id="UP000485058">
    <property type="component" value="Unassembled WGS sequence"/>
</dbReference>
<dbReference type="EMBL" id="BLLF01000385">
    <property type="protein sequence ID" value="GFH11230.1"/>
    <property type="molecule type" value="Genomic_DNA"/>
</dbReference>
<proteinExistence type="predicted"/>
<feature type="binding site" evidence="1">
    <location>
        <position position="59"/>
    </location>
    <ligand>
        <name>ATP</name>
        <dbReference type="ChEBI" id="CHEBI:30616"/>
    </ligand>
</feature>
<evidence type="ECO:0000256" key="1">
    <source>
        <dbReference type="PROSITE-ProRule" id="PRU10141"/>
    </source>
</evidence>
<feature type="non-terminal residue" evidence="2">
    <location>
        <position position="84"/>
    </location>
</feature>
<dbReference type="PROSITE" id="PS00107">
    <property type="entry name" value="PROTEIN_KINASE_ATP"/>
    <property type="match status" value="1"/>
</dbReference>
<keyword evidence="2" id="KW-0808">Transferase</keyword>
<protein>
    <submittedName>
        <fullName evidence="2">Protein kinase domain-containing protein</fullName>
    </submittedName>
</protein>
<name>A0A699YMI5_HAELA</name>
<dbReference type="AlphaFoldDB" id="A0A699YMI5"/>
<dbReference type="GO" id="GO:0016301">
    <property type="term" value="F:kinase activity"/>
    <property type="evidence" value="ECO:0007669"/>
    <property type="project" value="UniProtKB-KW"/>
</dbReference>